<keyword evidence="2" id="KW-1185">Reference proteome</keyword>
<comment type="caution">
    <text evidence="1">The sequence shown here is derived from an EMBL/GenBank/DDBJ whole genome shotgun (WGS) entry which is preliminary data.</text>
</comment>
<name>A0ABR0T8X2_AURPU</name>
<proteinExistence type="predicted"/>
<evidence type="ECO:0000313" key="2">
    <source>
        <dbReference type="Proteomes" id="UP001341245"/>
    </source>
</evidence>
<evidence type="ECO:0000313" key="1">
    <source>
        <dbReference type="EMBL" id="KAK6000431.1"/>
    </source>
</evidence>
<protein>
    <submittedName>
        <fullName evidence="1">Uncharacterized protein</fullName>
    </submittedName>
</protein>
<reference evidence="1 2" key="1">
    <citation type="submission" date="2023-11" db="EMBL/GenBank/DDBJ databases">
        <title>Draft genome sequence and annotation of the polyextremotolerant black yeast-like fungus Aureobasidium pullulans NRRL 62042.</title>
        <authorList>
            <person name="Dielentheis-Frenken M.R.E."/>
            <person name="Wibberg D."/>
            <person name="Blank L.M."/>
            <person name="Tiso T."/>
        </authorList>
    </citation>
    <scope>NUCLEOTIDE SEQUENCE [LARGE SCALE GENOMIC DNA]</scope>
    <source>
        <strain evidence="1 2">NRRL 62042</strain>
    </source>
</reference>
<organism evidence="1 2">
    <name type="scientific">Aureobasidium pullulans</name>
    <name type="common">Black yeast</name>
    <name type="synonym">Pullularia pullulans</name>
    <dbReference type="NCBI Taxonomy" id="5580"/>
    <lineage>
        <taxon>Eukaryota</taxon>
        <taxon>Fungi</taxon>
        <taxon>Dikarya</taxon>
        <taxon>Ascomycota</taxon>
        <taxon>Pezizomycotina</taxon>
        <taxon>Dothideomycetes</taxon>
        <taxon>Dothideomycetidae</taxon>
        <taxon>Dothideales</taxon>
        <taxon>Saccotheciaceae</taxon>
        <taxon>Aureobasidium</taxon>
    </lineage>
</organism>
<accession>A0ABR0T8X2</accession>
<dbReference type="Proteomes" id="UP001341245">
    <property type="component" value="Unassembled WGS sequence"/>
</dbReference>
<sequence length="195" mass="21903">MIDKFTGKLALQIGCTVDQTLGERRQQHIDAVTSIIKDDKDCTQALSLTYAFWTSGNATAKFITLVSVPMPIAMDSDTRKLVRPLIRVIETFFGVWLNTWNGSHSSIPGLRTISISLWSEIYPDIDTEELDYVGLTSHTPLQETTTEFARTTLKQNLKQISLEFASTTISSGSKTKYPDDLAERIEAQTKRIARR</sequence>
<dbReference type="EMBL" id="JASGXD010000017">
    <property type="protein sequence ID" value="KAK6000431.1"/>
    <property type="molecule type" value="Genomic_DNA"/>
</dbReference>
<gene>
    <name evidence="1" type="ORF">QM012_003677</name>
</gene>